<sequence length="147" mass="16565">MRLTQPSKALQRDWAVLTNAKEPLVEGVFAFVNGKNYRVQSPSNTDLQNARHNGWLHCVYVTECLCFGVHGTFIWARHNYPGSWNDGEVSRQLQERVTSVLLLRGRIITPLKEGDLDRNPPRDLLALQTMSDCITSQAGCRVGNGRD</sequence>
<dbReference type="AlphaFoldDB" id="A0A6A5A709"/>
<reference evidence="1 2" key="1">
    <citation type="submission" date="2019-06" db="EMBL/GenBank/DDBJ databases">
        <title>Genomics analysis of Aphanomyces spp. identifies a new class of oomycete effector associated with host adaptation.</title>
        <authorList>
            <person name="Gaulin E."/>
        </authorList>
    </citation>
    <scope>NUCLEOTIDE SEQUENCE [LARGE SCALE GENOMIC DNA]</scope>
    <source>
        <strain evidence="1 2">E</strain>
    </source>
</reference>
<evidence type="ECO:0000313" key="2">
    <source>
        <dbReference type="Proteomes" id="UP000469452"/>
    </source>
</evidence>
<evidence type="ECO:0008006" key="3">
    <source>
        <dbReference type="Google" id="ProtNLM"/>
    </source>
</evidence>
<accession>A0A6A5A709</accession>
<dbReference type="EMBL" id="VJMI01011268">
    <property type="protein sequence ID" value="KAF0753270.1"/>
    <property type="molecule type" value="Genomic_DNA"/>
</dbReference>
<gene>
    <name evidence="1" type="ORF">AaE_005768</name>
</gene>
<evidence type="ECO:0000313" key="1">
    <source>
        <dbReference type="EMBL" id="KAF0753270.1"/>
    </source>
</evidence>
<dbReference type="PANTHER" id="PTHR48471:SF1">
    <property type="entry name" value="DDE TNP4 DOMAIN-CONTAINING PROTEIN"/>
    <property type="match status" value="1"/>
</dbReference>
<dbReference type="PANTHER" id="PTHR48471">
    <property type="entry name" value="DDE TNP4 DOMAIN-CONTAINING PROTEIN"/>
    <property type="match status" value="1"/>
</dbReference>
<organism evidence="1 2">
    <name type="scientific">Aphanomyces astaci</name>
    <name type="common">Crayfish plague agent</name>
    <dbReference type="NCBI Taxonomy" id="112090"/>
    <lineage>
        <taxon>Eukaryota</taxon>
        <taxon>Sar</taxon>
        <taxon>Stramenopiles</taxon>
        <taxon>Oomycota</taxon>
        <taxon>Saprolegniomycetes</taxon>
        <taxon>Saprolegniales</taxon>
        <taxon>Verrucalvaceae</taxon>
        <taxon>Aphanomyces</taxon>
    </lineage>
</organism>
<dbReference type="Proteomes" id="UP000469452">
    <property type="component" value="Unassembled WGS sequence"/>
</dbReference>
<protein>
    <recommendedName>
        <fullName evidence="3">DDE Tnp4 domain-containing protein</fullName>
    </recommendedName>
</protein>
<proteinExistence type="predicted"/>
<comment type="caution">
    <text evidence="1">The sequence shown here is derived from an EMBL/GenBank/DDBJ whole genome shotgun (WGS) entry which is preliminary data.</text>
</comment>
<name>A0A6A5A709_APHAT</name>